<dbReference type="GO" id="GO:0006897">
    <property type="term" value="P:endocytosis"/>
    <property type="evidence" value="ECO:0007669"/>
    <property type="project" value="TreeGrafter"/>
</dbReference>
<evidence type="ECO:0000256" key="3">
    <source>
        <dbReference type="SAM" id="MobiDB-lite"/>
    </source>
</evidence>
<evidence type="ECO:0000313" key="7">
    <source>
        <dbReference type="Proteomes" id="UP000054324"/>
    </source>
</evidence>
<dbReference type="Pfam" id="PF12763">
    <property type="entry name" value="EH"/>
    <property type="match status" value="2"/>
</dbReference>
<gene>
    <name evidence="6" type="ORF">T265_13534</name>
</gene>
<dbReference type="PROSITE" id="PS50222">
    <property type="entry name" value="EF_HAND_2"/>
    <property type="match status" value="2"/>
</dbReference>
<evidence type="ECO:0000256" key="2">
    <source>
        <dbReference type="SAM" id="Coils"/>
    </source>
</evidence>
<dbReference type="SMART" id="SM00054">
    <property type="entry name" value="EFh"/>
    <property type="match status" value="3"/>
</dbReference>
<dbReference type="PROSITE" id="PS00018">
    <property type="entry name" value="EF_HAND_1"/>
    <property type="match status" value="2"/>
</dbReference>
<dbReference type="AlphaFoldDB" id="A0A074ZS92"/>
<feature type="compositionally biased region" description="Polar residues" evidence="3">
    <location>
        <begin position="867"/>
        <end position="888"/>
    </location>
</feature>
<keyword evidence="1" id="KW-0106">Calcium</keyword>
<dbReference type="Proteomes" id="UP000054324">
    <property type="component" value="Unassembled WGS sequence"/>
</dbReference>
<feature type="domain" description="EH" evidence="4">
    <location>
        <begin position="310"/>
        <end position="403"/>
    </location>
</feature>
<dbReference type="RefSeq" id="XP_009167596.1">
    <property type="nucleotide sequence ID" value="XM_009169332.1"/>
</dbReference>
<evidence type="ECO:0000259" key="4">
    <source>
        <dbReference type="PROSITE" id="PS50031"/>
    </source>
</evidence>
<dbReference type="STRING" id="6198.A0A074ZS92"/>
<dbReference type="Gene3D" id="1.10.238.10">
    <property type="entry name" value="EF-hand"/>
    <property type="match status" value="2"/>
</dbReference>
<feature type="coiled-coil region" evidence="2">
    <location>
        <begin position="414"/>
        <end position="574"/>
    </location>
</feature>
<dbReference type="OrthoDB" id="524326at2759"/>
<name>A0A074ZS92_OPIVI</name>
<dbReference type="PROSITE" id="PS50031">
    <property type="entry name" value="EH"/>
    <property type="match status" value="2"/>
</dbReference>
<evidence type="ECO:0000256" key="1">
    <source>
        <dbReference type="ARBA" id="ARBA00022837"/>
    </source>
</evidence>
<dbReference type="KEGG" id="ovi:T265_13534"/>
<proteinExistence type="predicted"/>
<feature type="domain" description="EF-hand" evidence="5">
    <location>
        <begin position="166"/>
        <end position="201"/>
    </location>
</feature>
<dbReference type="SMART" id="SM00027">
    <property type="entry name" value="EH"/>
    <property type="match status" value="2"/>
</dbReference>
<dbReference type="CTD" id="20327701"/>
<dbReference type="GO" id="GO:0005737">
    <property type="term" value="C:cytoplasm"/>
    <property type="evidence" value="ECO:0007669"/>
    <property type="project" value="TreeGrafter"/>
</dbReference>
<dbReference type="InterPro" id="IPR018247">
    <property type="entry name" value="EF_Hand_1_Ca_BS"/>
</dbReference>
<dbReference type="PANTHER" id="PTHR11216">
    <property type="entry name" value="EH DOMAIN"/>
    <property type="match status" value="1"/>
</dbReference>
<dbReference type="CDD" id="cd00052">
    <property type="entry name" value="EH"/>
    <property type="match status" value="2"/>
</dbReference>
<feature type="domain" description="EH" evidence="4">
    <location>
        <begin position="161"/>
        <end position="222"/>
    </location>
</feature>
<dbReference type="GO" id="GO:0016197">
    <property type="term" value="P:endosomal transport"/>
    <property type="evidence" value="ECO:0007669"/>
    <property type="project" value="TreeGrafter"/>
</dbReference>
<accession>A0A074ZS92</accession>
<dbReference type="PANTHER" id="PTHR11216:SF170">
    <property type="entry name" value="DYNAMIN ASSOCIATED PROTEIN 160, ISOFORM D"/>
    <property type="match status" value="1"/>
</dbReference>
<dbReference type="InterPro" id="IPR002048">
    <property type="entry name" value="EF_hand_dom"/>
</dbReference>
<sequence length="971" mass="106807">MPSWSMIRGLTGHRHRLLKENHAAFLLVRGIMDRILTQERVPEHSYPFKRPTFVFLIRKPLLTQCACAANVSARIQTRHSQLTILMPHRPSRGVTSWVALRAPYRRVALASTLDYLYIGVCSVRNKDTERKYLTVPSLSSSFWLHTSGGKEAAVTGNAGAMLKSQLSTETLGRIWDMSDIDNDGNLDKEEFVLAMHLIDRCVDGDMLPDSLPQHLIPPGKEHFFSQRRLAVSIGDPFSPFSTAHQNLALVPVPKSSWPDFNMDTFSPLALAFPSNALATTHFNPNAMPAWSQFGFSQPHSYPPWVISEEELAKSNRVFATIDLDADGLVSGAEVREVLMRSGLQQSILAQIWNLVDIQGSGLLNCEQFAVAMHLATEQLASSPYSRTLPVVLPPALVPPSLRPIPPDPTLFEESNKLIAEIEAINRERAEVEAAYTAVSVDTQRRATETASMQRELDKLNHTSRTLATQRSEAERRLTDYAHERDMLSSKVEELKEYVALERKKAEAVRNEVNSQQVSAKNQEEAITRLRTELNDLIRRESSLQDQVAESRRRLELIEAEKLATQSRIEKATSKVNLLESTRGQLLQVLDQYTSLLNGDTSVMEPDEQKVKALLNGIGLDRTSAPIATRDEDIWPIDGSVYQRVMGASSVPLSLMVNSALGQQTHKSGGREQSISSLAIPLNTDPFLGTDPFNPPGNSKPHLAGKETKDDFFGPGSLFTPDPFKDLDPFGGDPFSLPSEKNHHKQPDVVSAFDPFTNCVNGPNAPHASFTGVDFDAVFGAPNADSSPTDPFGADPFSCLEQVATAQTDTTGQKKSPPPRPTTQPGATTGNRESKPNEYPKTSVASLPDFNYSSHKLKSTSPPPFRSIGNNSSSTLPHKSSLLSRVRSGNKSKKDMDLAVSKSARAVSKGSGPKTEDGSGWAPSGLSEAEQLTLATLESQRLAQLEERARQQEQADLELAIRLSQMDTTTSS</sequence>
<dbReference type="InterPro" id="IPR011992">
    <property type="entry name" value="EF-hand-dom_pair"/>
</dbReference>
<dbReference type="GO" id="GO:0005509">
    <property type="term" value="F:calcium ion binding"/>
    <property type="evidence" value="ECO:0007669"/>
    <property type="project" value="InterPro"/>
</dbReference>
<keyword evidence="2" id="KW-0175">Coiled coil</keyword>
<evidence type="ECO:0000313" key="6">
    <source>
        <dbReference type="EMBL" id="KER28672.1"/>
    </source>
</evidence>
<feature type="domain" description="EF-hand" evidence="5">
    <location>
        <begin position="309"/>
        <end position="344"/>
    </location>
</feature>
<dbReference type="EMBL" id="KL596694">
    <property type="protein sequence ID" value="KER28672.1"/>
    <property type="molecule type" value="Genomic_DNA"/>
</dbReference>
<protein>
    <recommendedName>
        <fullName evidence="8">EF hand</fullName>
    </recommendedName>
</protein>
<organism evidence="6 7">
    <name type="scientific">Opisthorchis viverrini</name>
    <name type="common">Southeast Asian liver fluke</name>
    <dbReference type="NCBI Taxonomy" id="6198"/>
    <lineage>
        <taxon>Eukaryota</taxon>
        <taxon>Metazoa</taxon>
        <taxon>Spiralia</taxon>
        <taxon>Lophotrochozoa</taxon>
        <taxon>Platyhelminthes</taxon>
        <taxon>Trematoda</taxon>
        <taxon>Digenea</taxon>
        <taxon>Opisthorchiida</taxon>
        <taxon>Opisthorchiata</taxon>
        <taxon>Opisthorchiidae</taxon>
        <taxon>Opisthorchis</taxon>
    </lineage>
</organism>
<feature type="region of interest" description="Disordered" evidence="3">
    <location>
        <begin position="806"/>
        <end position="926"/>
    </location>
</feature>
<dbReference type="GO" id="GO:0005886">
    <property type="term" value="C:plasma membrane"/>
    <property type="evidence" value="ECO:0007669"/>
    <property type="project" value="TreeGrafter"/>
</dbReference>
<evidence type="ECO:0008006" key="8">
    <source>
        <dbReference type="Google" id="ProtNLM"/>
    </source>
</evidence>
<reference evidence="6 7" key="1">
    <citation type="submission" date="2013-11" db="EMBL/GenBank/DDBJ databases">
        <title>Opisthorchis viverrini - life in the bile duct.</title>
        <authorList>
            <person name="Young N.D."/>
            <person name="Nagarajan N."/>
            <person name="Lin S.J."/>
            <person name="Korhonen P.K."/>
            <person name="Jex A.R."/>
            <person name="Hall R.S."/>
            <person name="Safavi-Hemami H."/>
            <person name="Kaewkong W."/>
            <person name="Bertrand D."/>
            <person name="Gao S."/>
            <person name="Seet Q."/>
            <person name="Wongkham S."/>
            <person name="Teh B.T."/>
            <person name="Wongkham C."/>
            <person name="Intapan P.M."/>
            <person name="Maleewong W."/>
            <person name="Yang X."/>
            <person name="Hu M."/>
            <person name="Wang Z."/>
            <person name="Hofmann A."/>
            <person name="Sternberg P.W."/>
            <person name="Tan P."/>
            <person name="Wang J."/>
            <person name="Gasser R.B."/>
        </authorList>
    </citation>
    <scope>NUCLEOTIDE SEQUENCE [LARGE SCALE GENOMIC DNA]</scope>
</reference>
<evidence type="ECO:0000259" key="5">
    <source>
        <dbReference type="PROSITE" id="PS50222"/>
    </source>
</evidence>
<dbReference type="GeneID" id="20327701"/>
<keyword evidence="7" id="KW-1185">Reference proteome</keyword>
<dbReference type="SUPFAM" id="SSF47473">
    <property type="entry name" value="EF-hand"/>
    <property type="match status" value="2"/>
</dbReference>
<dbReference type="InterPro" id="IPR000261">
    <property type="entry name" value="EH_dom"/>
</dbReference>